<feature type="compositionally biased region" description="Low complexity" evidence="2">
    <location>
        <begin position="440"/>
        <end position="460"/>
    </location>
</feature>
<proteinExistence type="inferred from homology"/>
<dbReference type="Gene3D" id="3.40.50.300">
    <property type="entry name" value="P-loop containing nucleotide triphosphate hydrolases"/>
    <property type="match status" value="1"/>
</dbReference>
<keyword evidence="5" id="KW-1185">Reference proteome</keyword>
<feature type="compositionally biased region" description="Low complexity" evidence="2">
    <location>
        <begin position="475"/>
        <end position="496"/>
    </location>
</feature>
<dbReference type="EMBL" id="BOOJ01000014">
    <property type="protein sequence ID" value="GIH90872.1"/>
    <property type="molecule type" value="Genomic_DNA"/>
</dbReference>
<evidence type="ECO:0000256" key="2">
    <source>
        <dbReference type="SAM" id="MobiDB-lite"/>
    </source>
</evidence>
<evidence type="ECO:0000313" key="5">
    <source>
        <dbReference type="Proteomes" id="UP000619788"/>
    </source>
</evidence>
<organism evidence="4 5">
    <name type="scientific">Planobispora siamensis</name>
    <dbReference type="NCBI Taxonomy" id="936338"/>
    <lineage>
        <taxon>Bacteria</taxon>
        <taxon>Bacillati</taxon>
        <taxon>Actinomycetota</taxon>
        <taxon>Actinomycetes</taxon>
        <taxon>Streptosporangiales</taxon>
        <taxon>Streptosporangiaceae</taxon>
        <taxon>Planobispora</taxon>
    </lineage>
</organism>
<sequence length="553" mass="56361">MSRPAPARAVSPDLIEAVRVRLARTGVEPSAAHVAVALRAERAVLGDAEILAVARALRADLIGAGPLEPLLAEAEVTDVLVNGPREVWIDDGHGLRRTPVAFPDEEAVRRLAQRLAAAAGRRLDDACPYVDARLAGGVRLHAVLPPVSPGGTCLSLRLPPRHTFGLAELVEAGTIGADAVPVLTAVIESRLAFLISGGTGTGKTTLLSALLSLADHGERLLLVEDSAELRPLHPHVVRLESRPANLEGAGGVGLRDLVRQALRMRPDRLVVGEVRGAEVVDLLAALNTGHEGGCGTLHANRAADVPARLEALACAAGLTREAVHSQIAAALDVVIHLTRDHADGRRRITEICMMTRRPSGLVEAEPALTFSPTGQAVPGPAFPALTTRAPITEALLPPPRRPTRPTTAPGTRTAEALLPGAAPTSLRGPGARATGVSDVPASGPAARRARASVPEAAPASLGGPGARAAGVSGLPASGPAARRARASVPEAAPASLRGPGVRAGGVPAAFITGSDVPPERAPAAETASAPAGESTPARASAASARWSGGPARP</sequence>
<dbReference type="Proteomes" id="UP000619788">
    <property type="component" value="Unassembled WGS sequence"/>
</dbReference>
<feature type="compositionally biased region" description="Low complexity" evidence="2">
    <location>
        <begin position="521"/>
        <end position="553"/>
    </location>
</feature>
<dbReference type="InterPro" id="IPR050921">
    <property type="entry name" value="T4SS_GSP_E_ATPase"/>
</dbReference>
<feature type="domain" description="Bacterial type II secretion system protein E" evidence="3">
    <location>
        <begin position="63"/>
        <end position="341"/>
    </location>
</feature>
<protein>
    <recommendedName>
        <fullName evidence="3">Bacterial type II secretion system protein E domain-containing protein</fullName>
    </recommendedName>
</protein>
<dbReference type="InterPro" id="IPR001482">
    <property type="entry name" value="T2SS/T4SS_dom"/>
</dbReference>
<name>A0A8J3WJN6_9ACTN</name>
<feature type="region of interest" description="Disordered" evidence="2">
    <location>
        <begin position="510"/>
        <end position="553"/>
    </location>
</feature>
<feature type="compositionally biased region" description="Low complexity" evidence="2">
    <location>
        <begin position="404"/>
        <end position="416"/>
    </location>
</feature>
<dbReference type="PANTHER" id="PTHR30486">
    <property type="entry name" value="TWITCHING MOTILITY PROTEIN PILT"/>
    <property type="match status" value="1"/>
</dbReference>
<feature type="region of interest" description="Disordered" evidence="2">
    <location>
        <begin position="393"/>
        <end position="496"/>
    </location>
</feature>
<dbReference type="Pfam" id="PF00437">
    <property type="entry name" value="T2SSE"/>
    <property type="match status" value="1"/>
</dbReference>
<gene>
    <name evidence="4" type="ORF">Psi01_15020</name>
</gene>
<dbReference type="FunFam" id="3.30.450.380:FF:000002">
    <property type="entry name" value="Secretion protein, partial"/>
    <property type="match status" value="1"/>
</dbReference>
<dbReference type="AlphaFoldDB" id="A0A8J3WJN6"/>
<dbReference type="GO" id="GO:0016887">
    <property type="term" value="F:ATP hydrolysis activity"/>
    <property type="evidence" value="ECO:0007669"/>
    <property type="project" value="InterPro"/>
</dbReference>
<dbReference type="InterPro" id="IPR022399">
    <property type="entry name" value="TadA-like_ATPase"/>
</dbReference>
<dbReference type="PANTHER" id="PTHR30486:SF6">
    <property type="entry name" value="TYPE IV PILUS RETRACTATION ATPASE PILT"/>
    <property type="match status" value="1"/>
</dbReference>
<evidence type="ECO:0000256" key="1">
    <source>
        <dbReference type="ARBA" id="ARBA00006611"/>
    </source>
</evidence>
<dbReference type="CDD" id="cd01130">
    <property type="entry name" value="VirB11-like_ATPase"/>
    <property type="match status" value="1"/>
</dbReference>
<dbReference type="Gene3D" id="3.30.450.380">
    <property type="match status" value="1"/>
</dbReference>
<dbReference type="NCBIfam" id="TIGR03819">
    <property type="entry name" value="heli_sec_ATPase"/>
    <property type="match status" value="1"/>
</dbReference>
<comment type="similarity">
    <text evidence="1">Belongs to the GSP E family.</text>
</comment>
<accession>A0A8J3WJN6</accession>
<evidence type="ECO:0000313" key="4">
    <source>
        <dbReference type="EMBL" id="GIH90872.1"/>
    </source>
</evidence>
<dbReference type="SUPFAM" id="SSF52540">
    <property type="entry name" value="P-loop containing nucleoside triphosphate hydrolases"/>
    <property type="match status" value="1"/>
</dbReference>
<evidence type="ECO:0000259" key="3">
    <source>
        <dbReference type="Pfam" id="PF00437"/>
    </source>
</evidence>
<comment type="caution">
    <text evidence="4">The sequence shown here is derived from an EMBL/GenBank/DDBJ whole genome shotgun (WGS) entry which is preliminary data.</text>
</comment>
<reference evidence="4 5" key="1">
    <citation type="submission" date="2021-01" db="EMBL/GenBank/DDBJ databases">
        <title>Whole genome shotgun sequence of Planobispora siamensis NBRC 107568.</title>
        <authorList>
            <person name="Komaki H."/>
            <person name="Tamura T."/>
        </authorList>
    </citation>
    <scope>NUCLEOTIDE SEQUENCE [LARGE SCALE GENOMIC DNA]</scope>
    <source>
        <strain evidence="4 5">NBRC 107568</strain>
    </source>
</reference>
<dbReference type="InterPro" id="IPR027417">
    <property type="entry name" value="P-loop_NTPase"/>
</dbReference>